<name>A0A2P2K095_RHIMU</name>
<evidence type="ECO:0000313" key="4">
    <source>
        <dbReference type="EMBL" id="MBW99118.1"/>
    </source>
</evidence>
<accession>A0A2P2K095</accession>
<dbReference type="InterPro" id="IPR032795">
    <property type="entry name" value="DUF3741-assoc"/>
</dbReference>
<feature type="compositionally biased region" description="Polar residues" evidence="1">
    <location>
        <begin position="292"/>
        <end position="303"/>
    </location>
</feature>
<feature type="compositionally biased region" description="Low complexity" evidence="1">
    <location>
        <begin position="62"/>
        <end position="76"/>
    </location>
</feature>
<organism evidence="4">
    <name type="scientific">Rhizophora mucronata</name>
    <name type="common">Asiatic mangrove</name>
    <dbReference type="NCBI Taxonomy" id="61149"/>
    <lineage>
        <taxon>Eukaryota</taxon>
        <taxon>Viridiplantae</taxon>
        <taxon>Streptophyta</taxon>
        <taxon>Embryophyta</taxon>
        <taxon>Tracheophyta</taxon>
        <taxon>Spermatophyta</taxon>
        <taxon>Magnoliopsida</taxon>
        <taxon>eudicotyledons</taxon>
        <taxon>Gunneridae</taxon>
        <taxon>Pentapetalae</taxon>
        <taxon>rosids</taxon>
        <taxon>fabids</taxon>
        <taxon>Malpighiales</taxon>
        <taxon>Rhizophoraceae</taxon>
        <taxon>Rhizophora</taxon>
    </lineage>
</organism>
<evidence type="ECO:0000259" key="3">
    <source>
        <dbReference type="Pfam" id="PF14383"/>
    </source>
</evidence>
<feature type="region of interest" description="Disordered" evidence="1">
    <location>
        <begin position="245"/>
        <end position="404"/>
    </location>
</feature>
<evidence type="ECO:0008006" key="5">
    <source>
        <dbReference type="Google" id="ProtNLM"/>
    </source>
</evidence>
<feature type="domain" description="DUF3741" evidence="3">
    <location>
        <begin position="74"/>
        <end position="102"/>
    </location>
</feature>
<sequence>MDGEGKRSKGGFFHLFDWKGKSPKKLFSNESGLLANEGKENAQNSVKSQFYKGDDKREKSSNKGSSEFSCSSSANSDEGGYGVRAPGLVARLMGLDSLPTSNAMDPFSSPFSDSSSLRAPQYGRSTPRLLSEYNPINYLRIPNKQDMYYSNNADSRPHKVHSLPIERFQTEILPPKSAKPIQISHNKLLSPIRNPEFSPRKDVAYIIEATAKIIEASPKATSNGKVPSIGSSSVPLRIRNLKQKMEAANTSSRPQKSNQHPTAKTMKGQQSDKNQGALESMSSREAFMSPQKGPSNSSRNKGNLPSVAVQAKANNMQRRESSSMSDSFMKQKEKNDAKSNQLPKNHPGREKTIQKRTESRTSNVLRQNNQKQNSVANKESSVSKNLVSNQQRRKAHSMSGSVGPSRAVNKVVIKAESFSSTMGSEVKIYDKEKAIVGLQKKRPVNGVLQIDGTVSDRPSFDKVNGPMKCNVERDECMNRVMVDTKHGVDVVSFTFTSPMTKAMPGVQSPGQTMGKSNSSGIDSCDSGDLFHSKQSMSSFPGLNVIGGDALGALLEQKLRELTNKVKLANCNIIREETCSSASISQNSFPTLNSVSMEHAAQDTKFQFVLDKDKSDHSDDSDWLSVEDQQKWQLLGQIGVQSDDMDELNSCSNYSESGKELEHLDPSPVSILELPLVTESCTNITGSKYPLPAGVLEAYNPKSINGSLAAELETELSDSPSIATVDMGREHVTRALAKTQLKEYNSWELEYVKEILNNAELMLEDFTLCQTPNLFDWMKIQENEMEGNEEETSKLGRKVLFDCVGEHLDFIWGQVFFGSWKAWAKFHVLFKMKGWLAEQLYREILGWKSMGDLMVDELLDKDMSTQYGRWLDFDVEAFEEGVEIEKGILTSLVDELVFDLLS</sequence>
<dbReference type="EMBL" id="GGEC01018635">
    <property type="protein sequence ID" value="MBW99118.1"/>
    <property type="molecule type" value="Transcribed_RNA"/>
</dbReference>
<dbReference type="InterPro" id="IPR025486">
    <property type="entry name" value="DUF4378"/>
</dbReference>
<dbReference type="Pfam" id="PF14383">
    <property type="entry name" value="VARLMGL"/>
    <property type="match status" value="1"/>
</dbReference>
<feature type="compositionally biased region" description="Polar residues" evidence="1">
    <location>
        <begin position="360"/>
        <end position="390"/>
    </location>
</feature>
<protein>
    <recommendedName>
        <fullName evidence="5">DUF4378 domain-containing protein</fullName>
    </recommendedName>
</protein>
<dbReference type="PANTHER" id="PTHR21726:SF57">
    <property type="entry name" value="SERINE-RICH ADHESIN FOR PLATELETS-LIKE PROTEIN"/>
    <property type="match status" value="1"/>
</dbReference>
<dbReference type="Pfam" id="PF14309">
    <property type="entry name" value="DUF4378"/>
    <property type="match status" value="1"/>
</dbReference>
<feature type="compositionally biased region" description="Polar residues" evidence="1">
    <location>
        <begin position="312"/>
        <end position="328"/>
    </location>
</feature>
<feature type="domain" description="DUF4378" evidence="2">
    <location>
        <begin position="747"/>
        <end position="894"/>
    </location>
</feature>
<feature type="compositionally biased region" description="Basic and acidic residues" evidence="1">
    <location>
        <begin position="52"/>
        <end position="61"/>
    </location>
</feature>
<evidence type="ECO:0000256" key="1">
    <source>
        <dbReference type="SAM" id="MobiDB-lite"/>
    </source>
</evidence>
<feature type="compositionally biased region" description="Polar residues" evidence="1">
    <location>
        <begin position="248"/>
        <end position="274"/>
    </location>
</feature>
<reference evidence="4" key="1">
    <citation type="submission" date="2018-02" db="EMBL/GenBank/DDBJ databases">
        <title>Rhizophora mucronata_Transcriptome.</title>
        <authorList>
            <person name="Meera S.P."/>
            <person name="Sreeshan A."/>
            <person name="Augustine A."/>
        </authorList>
    </citation>
    <scope>NUCLEOTIDE SEQUENCE</scope>
    <source>
        <tissue evidence="4">Leaf</tissue>
    </source>
</reference>
<dbReference type="AlphaFoldDB" id="A0A2P2K095"/>
<proteinExistence type="predicted"/>
<feature type="compositionally biased region" description="Basic and acidic residues" evidence="1">
    <location>
        <begin position="347"/>
        <end position="359"/>
    </location>
</feature>
<dbReference type="PANTHER" id="PTHR21726">
    <property type="entry name" value="PHOSPHATIDYLINOSITOL N-ACETYLGLUCOSAMINYLTRANSFERASE SUBUNIT P DOWN SYNDROME CRITICAL REGION PROTEIN 5 -RELATED"/>
    <property type="match status" value="1"/>
</dbReference>
<feature type="region of interest" description="Disordered" evidence="1">
    <location>
        <begin position="35"/>
        <end position="81"/>
    </location>
</feature>
<evidence type="ECO:0000259" key="2">
    <source>
        <dbReference type="Pfam" id="PF14309"/>
    </source>
</evidence>